<evidence type="ECO:0000256" key="1">
    <source>
        <dbReference type="ARBA" id="ARBA00010617"/>
    </source>
</evidence>
<keyword evidence="6" id="KW-0503">Monooxygenase</keyword>
<dbReference type="FunFam" id="1.10.630.10:FF:000018">
    <property type="entry name" value="Cytochrome P450 monooxygenase"/>
    <property type="match status" value="1"/>
</dbReference>
<evidence type="ECO:0000256" key="2">
    <source>
        <dbReference type="ARBA" id="ARBA00022617"/>
    </source>
</evidence>
<dbReference type="SUPFAM" id="SSF48264">
    <property type="entry name" value="Cytochrome P450"/>
    <property type="match status" value="1"/>
</dbReference>
<evidence type="ECO:0000256" key="6">
    <source>
        <dbReference type="ARBA" id="ARBA00023033"/>
    </source>
</evidence>
<dbReference type="GO" id="GO:0005506">
    <property type="term" value="F:iron ion binding"/>
    <property type="evidence" value="ECO:0007669"/>
    <property type="project" value="InterPro"/>
</dbReference>
<dbReference type="InterPro" id="IPR036396">
    <property type="entry name" value="Cyt_P450_sf"/>
</dbReference>
<comment type="similarity">
    <text evidence="1">Belongs to the cytochrome P450 family.</text>
</comment>
<dbReference type="PRINTS" id="PR00359">
    <property type="entry name" value="BP450"/>
</dbReference>
<evidence type="ECO:0000256" key="3">
    <source>
        <dbReference type="ARBA" id="ARBA00022723"/>
    </source>
</evidence>
<dbReference type="Pfam" id="PF00067">
    <property type="entry name" value="p450"/>
    <property type="match status" value="1"/>
</dbReference>
<sequence>MPSLVEQKLSDLDFWAKSQAERDELFASLRATQERVFCPVPDEPGFYALTRYEQVAEASRNPGVFSSEPTAVSLIDPSTQMAEYSGSMISMDDPRHARLRRVVSRSFTPRLIERVTGDVASLARHIVEDLAERGPCDFVEHVATPMPLQIICSMMGIPDSEFDDVIDATNLILAVGDPDHLDADGKDRATSLAEKFSFLHELMADLGRLRRKQPADDLVTALTHANVEGEALDDRDLGRFFSLLVIAGNETTRNALSHALVLLTDHPAQRELLLADMDARLPGAVEEIVRYATPVTWMRRTLTRDYELQGQMYRAGDRVILYYNSANRDENVFKDPYVFDITRSPNPHLAFGAPGPHFCLGAHLARREVTVLLRELYARLPNLHATDAPVRQRTSFIHGIRSLPCAF</sequence>
<accession>A0A5D0N6J2</accession>
<dbReference type="CDD" id="cd11033">
    <property type="entry name" value="CYP142-like"/>
    <property type="match status" value="1"/>
</dbReference>
<dbReference type="Proteomes" id="UP000323380">
    <property type="component" value="Unassembled WGS sequence"/>
</dbReference>
<evidence type="ECO:0000313" key="7">
    <source>
        <dbReference type="EMBL" id="TYB40064.1"/>
    </source>
</evidence>
<comment type="caution">
    <text evidence="7">The sequence shown here is derived from an EMBL/GenBank/DDBJ whole genome shotgun (WGS) entry which is preliminary data.</text>
</comment>
<reference evidence="7 8" key="1">
    <citation type="submission" date="2019-08" db="EMBL/GenBank/DDBJ databases">
        <title>Actinomadura sp. nov. CYP1-5 isolated from mountain soil.</title>
        <authorList>
            <person name="Songsumanus A."/>
            <person name="Kuncharoen N."/>
            <person name="Kudo T."/>
            <person name="Yuki M."/>
            <person name="Igarashi Y."/>
            <person name="Tanasupawat S."/>
        </authorList>
    </citation>
    <scope>NUCLEOTIDE SEQUENCE [LARGE SCALE GENOMIC DNA]</scope>
    <source>
        <strain evidence="7 8">JCM 14158</strain>
    </source>
</reference>
<evidence type="ECO:0000313" key="8">
    <source>
        <dbReference type="Proteomes" id="UP000323380"/>
    </source>
</evidence>
<proteinExistence type="inferred from homology"/>
<dbReference type="InterPro" id="IPR001128">
    <property type="entry name" value="Cyt_P450"/>
</dbReference>
<dbReference type="PANTHER" id="PTHR46696">
    <property type="entry name" value="P450, PUTATIVE (EUROFUNG)-RELATED"/>
    <property type="match status" value="1"/>
</dbReference>
<dbReference type="GO" id="GO:0006707">
    <property type="term" value="P:cholesterol catabolic process"/>
    <property type="evidence" value="ECO:0007669"/>
    <property type="project" value="TreeGrafter"/>
</dbReference>
<dbReference type="Gene3D" id="1.10.630.10">
    <property type="entry name" value="Cytochrome P450"/>
    <property type="match status" value="1"/>
</dbReference>
<keyword evidence="4" id="KW-0560">Oxidoreductase</keyword>
<organism evidence="7 8">
    <name type="scientific">Actinomadura chibensis</name>
    <dbReference type="NCBI Taxonomy" id="392828"/>
    <lineage>
        <taxon>Bacteria</taxon>
        <taxon>Bacillati</taxon>
        <taxon>Actinomycetota</taxon>
        <taxon>Actinomycetes</taxon>
        <taxon>Streptosporangiales</taxon>
        <taxon>Thermomonosporaceae</taxon>
        <taxon>Actinomadura</taxon>
    </lineage>
</organism>
<keyword evidence="8" id="KW-1185">Reference proteome</keyword>
<protein>
    <submittedName>
        <fullName evidence="7">Cytochrome P450</fullName>
    </submittedName>
</protein>
<evidence type="ECO:0000256" key="5">
    <source>
        <dbReference type="ARBA" id="ARBA00023004"/>
    </source>
</evidence>
<dbReference type="GO" id="GO:0020037">
    <property type="term" value="F:heme binding"/>
    <property type="evidence" value="ECO:0007669"/>
    <property type="project" value="InterPro"/>
</dbReference>
<dbReference type="GO" id="GO:0036199">
    <property type="term" value="F:cholest-4-en-3-one 26-monooxygenase activity"/>
    <property type="evidence" value="ECO:0007669"/>
    <property type="project" value="TreeGrafter"/>
</dbReference>
<name>A0A5D0N6J2_9ACTN</name>
<dbReference type="GO" id="GO:0008395">
    <property type="term" value="F:steroid hydroxylase activity"/>
    <property type="evidence" value="ECO:0007669"/>
    <property type="project" value="TreeGrafter"/>
</dbReference>
<dbReference type="RefSeq" id="WP_067891820.1">
    <property type="nucleotide sequence ID" value="NZ_VSFG01000013.1"/>
</dbReference>
<keyword evidence="5" id="KW-0408">Iron</keyword>
<dbReference type="STRING" id="1220554.GCA_001552135_03249"/>
<keyword evidence="3" id="KW-0479">Metal-binding</keyword>
<gene>
    <name evidence="7" type="ORF">FXF69_39380</name>
</gene>
<keyword evidence="2" id="KW-0349">Heme</keyword>
<dbReference type="PANTHER" id="PTHR46696:SF4">
    <property type="entry name" value="BIOTIN BIOSYNTHESIS CYTOCHROME P450"/>
    <property type="match status" value="1"/>
</dbReference>
<dbReference type="InterPro" id="IPR002397">
    <property type="entry name" value="Cyt_P450_B"/>
</dbReference>
<evidence type="ECO:0000256" key="4">
    <source>
        <dbReference type="ARBA" id="ARBA00023002"/>
    </source>
</evidence>
<dbReference type="EMBL" id="VSFG01000013">
    <property type="protein sequence ID" value="TYB40064.1"/>
    <property type="molecule type" value="Genomic_DNA"/>
</dbReference>
<dbReference type="AlphaFoldDB" id="A0A5D0N6J2"/>